<dbReference type="AlphaFoldDB" id="A0AAD7X3U7"/>
<proteinExistence type="predicted"/>
<dbReference type="Proteomes" id="UP001215151">
    <property type="component" value="Unassembled WGS sequence"/>
</dbReference>
<reference evidence="3" key="1">
    <citation type="submission" date="2022-11" db="EMBL/GenBank/DDBJ databases">
        <title>Genome Sequence of Cubamyces cubensis.</title>
        <authorList>
            <person name="Buettner E."/>
        </authorList>
    </citation>
    <scope>NUCLEOTIDE SEQUENCE</scope>
    <source>
        <strain evidence="3">MPL-01</strain>
    </source>
</reference>
<dbReference type="InterPro" id="IPR053185">
    <property type="entry name" value="SET_domain_protein"/>
</dbReference>
<sequence>MRFLSLANSWKGVQHPLVGLWLTNAIPCGTPDDPHGDKTEVEGIFPAIARLNASCCPNLYHWWDAATQRLYFRAARDIAIGEELCMTYMDALLPRHDSDYRRSTIARIRSQLLEYNDPSYGLHKVRMALRLLDEEGLLEVYGNPFYANGFEFCALAGDAESASAWAGKAWEFECVTKGPDSESAQEWEQRAEHPQRSPLFGTGPRKYTLQGPDVW</sequence>
<dbReference type="InterPro" id="IPR001214">
    <property type="entry name" value="SET_dom"/>
</dbReference>
<comment type="caution">
    <text evidence="3">The sequence shown here is derived from an EMBL/GenBank/DDBJ whole genome shotgun (WGS) entry which is preliminary data.</text>
</comment>
<gene>
    <name evidence="3" type="ORF">ONZ51_g13533</name>
</gene>
<protein>
    <recommendedName>
        <fullName evidence="2">SET domain-containing protein</fullName>
    </recommendedName>
</protein>
<dbReference type="Gene3D" id="2.170.270.10">
    <property type="entry name" value="SET domain"/>
    <property type="match status" value="1"/>
</dbReference>
<evidence type="ECO:0000313" key="3">
    <source>
        <dbReference type="EMBL" id="KAJ8453550.1"/>
    </source>
</evidence>
<dbReference type="SUPFAM" id="SSF82199">
    <property type="entry name" value="SET domain"/>
    <property type="match status" value="1"/>
</dbReference>
<name>A0AAD7X3U7_9APHY</name>
<accession>A0AAD7X3U7</accession>
<dbReference type="CDD" id="cd20071">
    <property type="entry name" value="SET_SMYD"/>
    <property type="match status" value="1"/>
</dbReference>
<dbReference type="PROSITE" id="PS50280">
    <property type="entry name" value="SET"/>
    <property type="match status" value="1"/>
</dbReference>
<evidence type="ECO:0000256" key="1">
    <source>
        <dbReference type="SAM" id="MobiDB-lite"/>
    </source>
</evidence>
<evidence type="ECO:0000313" key="4">
    <source>
        <dbReference type="Proteomes" id="UP001215151"/>
    </source>
</evidence>
<dbReference type="EMBL" id="JAPEVG010001264">
    <property type="protein sequence ID" value="KAJ8453550.1"/>
    <property type="molecule type" value="Genomic_DNA"/>
</dbReference>
<dbReference type="Pfam" id="PF00856">
    <property type="entry name" value="SET"/>
    <property type="match status" value="1"/>
</dbReference>
<organism evidence="3 4">
    <name type="scientific">Trametes cubensis</name>
    <dbReference type="NCBI Taxonomy" id="1111947"/>
    <lineage>
        <taxon>Eukaryota</taxon>
        <taxon>Fungi</taxon>
        <taxon>Dikarya</taxon>
        <taxon>Basidiomycota</taxon>
        <taxon>Agaricomycotina</taxon>
        <taxon>Agaricomycetes</taxon>
        <taxon>Polyporales</taxon>
        <taxon>Polyporaceae</taxon>
        <taxon>Trametes</taxon>
    </lineage>
</organism>
<dbReference type="PANTHER" id="PTHR47332">
    <property type="entry name" value="SET DOMAIN-CONTAINING PROTEIN 5"/>
    <property type="match status" value="1"/>
</dbReference>
<feature type="domain" description="SET" evidence="2">
    <location>
        <begin position="2"/>
        <end position="89"/>
    </location>
</feature>
<evidence type="ECO:0000259" key="2">
    <source>
        <dbReference type="PROSITE" id="PS50280"/>
    </source>
</evidence>
<dbReference type="InterPro" id="IPR046341">
    <property type="entry name" value="SET_dom_sf"/>
</dbReference>
<feature type="region of interest" description="Disordered" evidence="1">
    <location>
        <begin position="181"/>
        <end position="215"/>
    </location>
</feature>
<keyword evidence="4" id="KW-1185">Reference proteome</keyword>
<dbReference type="PANTHER" id="PTHR47332:SF4">
    <property type="entry name" value="SET DOMAIN-CONTAINING PROTEIN 5"/>
    <property type="match status" value="1"/>
</dbReference>